<evidence type="ECO:0000259" key="1">
    <source>
        <dbReference type="Pfam" id="PF00930"/>
    </source>
</evidence>
<dbReference type="GO" id="GO:0006508">
    <property type="term" value="P:proteolysis"/>
    <property type="evidence" value="ECO:0007669"/>
    <property type="project" value="InterPro"/>
</dbReference>
<dbReference type="PANTHER" id="PTHR11731">
    <property type="entry name" value="PROTEASE FAMILY S9B,C DIPEPTIDYL-PEPTIDASE IV-RELATED"/>
    <property type="match status" value="1"/>
</dbReference>
<organism evidence="2">
    <name type="scientific">marine sediment metagenome</name>
    <dbReference type="NCBI Taxonomy" id="412755"/>
    <lineage>
        <taxon>unclassified sequences</taxon>
        <taxon>metagenomes</taxon>
        <taxon>ecological metagenomes</taxon>
    </lineage>
</organism>
<comment type="caution">
    <text evidence="2">The sequence shown here is derived from an EMBL/GenBank/DDBJ whole genome shotgun (WGS) entry which is preliminary data.</text>
</comment>
<dbReference type="InterPro" id="IPR002469">
    <property type="entry name" value="Peptidase_S9B_N"/>
</dbReference>
<feature type="domain" description="Dipeptidylpeptidase IV N-terminal" evidence="1">
    <location>
        <begin position="120"/>
        <end position="191"/>
    </location>
</feature>
<dbReference type="Pfam" id="PF00930">
    <property type="entry name" value="DPPIV_N"/>
    <property type="match status" value="1"/>
</dbReference>
<dbReference type="SUPFAM" id="SSF82171">
    <property type="entry name" value="DPP6 N-terminal domain-like"/>
    <property type="match status" value="1"/>
</dbReference>
<evidence type="ECO:0000313" key="2">
    <source>
        <dbReference type="EMBL" id="GAH64274.1"/>
    </source>
</evidence>
<accession>X1IDT2</accession>
<dbReference type="PANTHER" id="PTHR11731:SF193">
    <property type="entry name" value="DIPEPTIDYL PEPTIDASE 9"/>
    <property type="match status" value="1"/>
</dbReference>
<name>X1IDT2_9ZZZZ</name>
<gene>
    <name evidence="2" type="ORF">S03H2_52211</name>
</gene>
<sequence>MKTVLIKIGLCVILPVTVTSCAINKAANQFGKLASNAAGELNLERIFSSDEFEPEKFGSARWLKDGSGYTTLEDSNTQEGGKDIVWYEPKTGSREIMVPSTRLMPNSESKPLKIDDYSWSPDGKKLLVFTNTKRVWRRNTRGNYWVLDMTSWELQKLGGDAEPSTLMFAKFSPNGRRVAYVRERNLYVQNLR</sequence>
<protein>
    <recommendedName>
        <fullName evidence="1">Dipeptidylpeptidase IV N-terminal domain-containing protein</fullName>
    </recommendedName>
</protein>
<dbReference type="GO" id="GO:0008239">
    <property type="term" value="F:dipeptidyl-peptidase activity"/>
    <property type="evidence" value="ECO:0007669"/>
    <property type="project" value="TreeGrafter"/>
</dbReference>
<dbReference type="AlphaFoldDB" id="X1IDT2"/>
<dbReference type="Gene3D" id="2.140.10.30">
    <property type="entry name" value="Dipeptidylpeptidase IV, N-terminal domain"/>
    <property type="match status" value="1"/>
</dbReference>
<proteinExistence type="predicted"/>
<dbReference type="InterPro" id="IPR050278">
    <property type="entry name" value="Serine_Prot_S9B/DPPIV"/>
</dbReference>
<dbReference type="EMBL" id="BARU01033162">
    <property type="protein sequence ID" value="GAH64274.1"/>
    <property type="molecule type" value="Genomic_DNA"/>
</dbReference>
<reference evidence="2" key="1">
    <citation type="journal article" date="2014" name="Front. Microbiol.">
        <title>High frequency of phylogenetically diverse reductive dehalogenase-homologous genes in deep subseafloor sedimentary metagenomes.</title>
        <authorList>
            <person name="Kawai M."/>
            <person name="Futagami T."/>
            <person name="Toyoda A."/>
            <person name="Takaki Y."/>
            <person name="Nishi S."/>
            <person name="Hori S."/>
            <person name="Arai W."/>
            <person name="Tsubouchi T."/>
            <person name="Morono Y."/>
            <person name="Uchiyama I."/>
            <person name="Ito T."/>
            <person name="Fujiyama A."/>
            <person name="Inagaki F."/>
            <person name="Takami H."/>
        </authorList>
    </citation>
    <scope>NUCLEOTIDE SEQUENCE</scope>
    <source>
        <strain evidence="2">Expedition CK06-06</strain>
    </source>
</reference>
<feature type="non-terminal residue" evidence="2">
    <location>
        <position position="192"/>
    </location>
</feature>
<dbReference type="PROSITE" id="PS51257">
    <property type="entry name" value="PROKAR_LIPOPROTEIN"/>
    <property type="match status" value="1"/>
</dbReference>